<keyword evidence="3" id="KW-0808">Transferase</keyword>
<gene>
    <name evidence="5" type="ORF">GCM10022278_32800</name>
</gene>
<dbReference type="InterPro" id="IPR001173">
    <property type="entry name" value="Glyco_trans_2-like"/>
</dbReference>
<keyword evidence="2" id="KW-0328">Glycosyltransferase</keyword>
<dbReference type="PANTHER" id="PTHR43179:SF12">
    <property type="entry name" value="GALACTOFURANOSYLTRANSFERASE GLFT2"/>
    <property type="match status" value="1"/>
</dbReference>
<evidence type="ECO:0000259" key="4">
    <source>
        <dbReference type="Pfam" id="PF00535"/>
    </source>
</evidence>
<protein>
    <submittedName>
        <fullName evidence="5">Glycosyltransferase family 2 protein</fullName>
    </submittedName>
</protein>
<sequence>MPLASGDFAVSKLHGPLTLCIINYNGADYLMTALEAVAGFTGYFDEVLIIDNASTDNSVEIARGFPFVSVVSLASNGGPGAARNAGFRLARNDLILFQDNDVQLNVDAVRNLTQAMSENANAVIAAPRVLYASAPDTIQYESADCHFTGMMSVRFANIAVAEVPASTASTSSLVTACFMLHRGRWRGGLPFDERLVFNLEDHDFGVRANILGHTVLAVGSAVVSHGGGTADLSWRPGYRIPDRRMFCLIRNRWWIMLKYFSGPTLLKLAPVLLVIELLQFAGMIQKGFGRQWIAAFWSTLANFPSLLVQRQYWQNHRQKRDQDILKPGPLPLTSAIKTNQLIADMVGRVEMLMQWYVSKVYFS</sequence>
<comment type="caution">
    <text evidence="5">The sequence shown here is derived from an EMBL/GenBank/DDBJ whole genome shotgun (WGS) entry which is preliminary data.</text>
</comment>
<dbReference type="Gene3D" id="3.90.550.10">
    <property type="entry name" value="Spore Coat Polysaccharide Biosynthesis Protein SpsA, Chain A"/>
    <property type="match status" value="1"/>
</dbReference>
<dbReference type="PANTHER" id="PTHR43179">
    <property type="entry name" value="RHAMNOSYLTRANSFERASE WBBL"/>
    <property type="match status" value="1"/>
</dbReference>
<name>A0ABP7PXS1_9GAMM</name>
<dbReference type="Pfam" id="PF00535">
    <property type="entry name" value="Glycos_transf_2"/>
    <property type="match status" value="1"/>
</dbReference>
<feature type="domain" description="Glycosyltransferase 2-like" evidence="4">
    <location>
        <begin position="19"/>
        <end position="141"/>
    </location>
</feature>
<dbReference type="InterPro" id="IPR029044">
    <property type="entry name" value="Nucleotide-diphossugar_trans"/>
</dbReference>
<evidence type="ECO:0000256" key="1">
    <source>
        <dbReference type="ARBA" id="ARBA00006739"/>
    </source>
</evidence>
<accession>A0ABP7PXS1</accession>
<comment type="similarity">
    <text evidence="1">Belongs to the glycosyltransferase 2 family.</text>
</comment>
<dbReference type="Proteomes" id="UP001501337">
    <property type="component" value="Unassembled WGS sequence"/>
</dbReference>
<reference evidence="6" key="1">
    <citation type="journal article" date="2019" name="Int. J. Syst. Evol. Microbiol.">
        <title>The Global Catalogue of Microorganisms (GCM) 10K type strain sequencing project: providing services to taxonomists for standard genome sequencing and annotation.</title>
        <authorList>
            <consortium name="The Broad Institute Genomics Platform"/>
            <consortium name="The Broad Institute Genome Sequencing Center for Infectious Disease"/>
            <person name="Wu L."/>
            <person name="Ma J."/>
        </authorList>
    </citation>
    <scope>NUCLEOTIDE SEQUENCE [LARGE SCALE GENOMIC DNA]</scope>
    <source>
        <strain evidence="6">JCM 17555</strain>
    </source>
</reference>
<dbReference type="EMBL" id="BAABBO010000016">
    <property type="protein sequence ID" value="GAA3972968.1"/>
    <property type="molecule type" value="Genomic_DNA"/>
</dbReference>
<organism evidence="5 6">
    <name type="scientific">Allohahella marinimesophila</name>
    <dbReference type="NCBI Taxonomy" id="1054972"/>
    <lineage>
        <taxon>Bacteria</taxon>
        <taxon>Pseudomonadati</taxon>
        <taxon>Pseudomonadota</taxon>
        <taxon>Gammaproteobacteria</taxon>
        <taxon>Oceanospirillales</taxon>
        <taxon>Hahellaceae</taxon>
        <taxon>Allohahella</taxon>
    </lineage>
</organism>
<dbReference type="SUPFAM" id="SSF53448">
    <property type="entry name" value="Nucleotide-diphospho-sugar transferases"/>
    <property type="match status" value="1"/>
</dbReference>
<evidence type="ECO:0000256" key="2">
    <source>
        <dbReference type="ARBA" id="ARBA00022676"/>
    </source>
</evidence>
<evidence type="ECO:0000313" key="6">
    <source>
        <dbReference type="Proteomes" id="UP001501337"/>
    </source>
</evidence>
<keyword evidence="6" id="KW-1185">Reference proteome</keyword>
<dbReference type="RefSeq" id="WP_344808387.1">
    <property type="nucleotide sequence ID" value="NZ_BAABBO010000016.1"/>
</dbReference>
<evidence type="ECO:0000256" key="3">
    <source>
        <dbReference type="ARBA" id="ARBA00022679"/>
    </source>
</evidence>
<proteinExistence type="inferred from homology"/>
<evidence type="ECO:0000313" key="5">
    <source>
        <dbReference type="EMBL" id="GAA3972968.1"/>
    </source>
</evidence>